<organism evidence="1 2">
    <name type="scientific">Niveispirillum lacus</name>
    <dbReference type="NCBI Taxonomy" id="1981099"/>
    <lineage>
        <taxon>Bacteria</taxon>
        <taxon>Pseudomonadati</taxon>
        <taxon>Pseudomonadota</taxon>
        <taxon>Alphaproteobacteria</taxon>
        <taxon>Rhodospirillales</taxon>
        <taxon>Azospirillaceae</taxon>
        <taxon>Niveispirillum</taxon>
    </lineage>
</organism>
<comment type="caution">
    <text evidence="1">The sequence shown here is derived from an EMBL/GenBank/DDBJ whole genome shotgun (WGS) entry which is preliminary data.</text>
</comment>
<reference evidence="1 2" key="1">
    <citation type="submission" date="2017-07" db="EMBL/GenBank/DDBJ databases">
        <title>Niveispirillum cyanobacteriorum sp. nov., isolated from cyanobacterial aggregates in a eutrophic lake.</title>
        <authorList>
            <person name="Cai H."/>
        </authorList>
    </citation>
    <scope>NUCLEOTIDE SEQUENCE [LARGE SCALE GENOMIC DNA]</scope>
    <source>
        <strain evidence="2">TH1-14</strain>
    </source>
</reference>
<evidence type="ECO:0000313" key="1">
    <source>
        <dbReference type="EMBL" id="OYQ36845.1"/>
    </source>
</evidence>
<name>A0A255Z7H8_9PROT</name>
<evidence type="ECO:0000313" key="2">
    <source>
        <dbReference type="Proteomes" id="UP000216998"/>
    </source>
</evidence>
<sequence>MAALIQRESELHRGRLDPARRLVDLAARLMQDATVWLGLLLEEDIPNREGLENVQEMLDDAWEQLGTALAGWKELGGIPHG</sequence>
<dbReference type="AlphaFoldDB" id="A0A255Z7H8"/>
<gene>
    <name evidence="1" type="ORF">CHU95_03495</name>
</gene>
<dbReference type="EMBL" id="NOXU01000020">
    <property type="protein sequence ID" value="OYQ36845.1"/>
    <property type="molecule type" value="Genomic_DNA"/>
</dbReference>
<accession>A0A255Z7H8</accession>
<keyword evidence="2" id="KW-1185">Reference proteome</keyword>
<proteinExistence type="predicted"/>
<dbReference type="Proteomes" id="UP000216998">
    <property type="component" value="Unassembled WGS sequence"/>
</dbReference>
<protein>
    <submittedName>
        <fullName evidence="1">Uncharacterized protein</fullName>
    </submittedName>
</protein>